<dbReference type="InterPro" id="IPR008160">
    <property type="entry name" value="Collagen"/>
</dbReference>
<evidence type="ECO:0000256" key="1">
    <source>
        <dbReference type="ARBA" id="ARBA00022737"/>
    </source>
</evidence>
<name>A0A0B2VSV6_TOXCA</name>
<dbReference type="PANTHER" id="PTHR24637:SF365">
    <property type="entry name" value="NEMATODE CUTICLE COLLAGEN N-TERMINAL DOMAIN-CONTAINING PROTEIN"/>
    <property type="match status" value="1"/>
</dbReference>
<dbReference type="PANTHER" id="PTHR24637">
    <property type="entry name" value="COLLAGEN"/>
    <property type="match status" value="1"/>
</dbReference>
<feature type="domain" description="Nematode cuticle collagen N-terminal" evidence="4">
    <location>
        <begin position="57"/>
        <end position="109"/>
    </location>
</feature>
<proteinExistence type="predicted"/>
<dbReference type="AlphaFoldDB" id="A0A0B2VSV6"/>
<dbReference type="InterPro" id="IPR002486">
    <property type="entry name" value="Col_cuticle_N"/>
</dbReference>
<feature type="compositionally biased region" description="Low complexity" evidence="2">
    <location>
        <begin position="276"/>
        <end position="290"/>
    </location>
</feature>
<comment type="caution">
    <text evidence="5">The sequence shown here is derived from an EMBL/GenBank/DDBJ whole genome shotgun (WGS) entry which is preliminary data.</text>
</comment>
<dbReference type="Proteomes" id="UP000031036">
    <property type="component" value="Unassembled WGS sequence"/>
</dbReference>
<dbReference type="STRING" id="6265.A0A0B2VSV6"/>
<keyword evidence="3" id="KW-1133">Transmembrane helix</keyword>
<reference evidence="5 6" key="1">
    <citation type="submission" date="2014-11" db="EMBL/GenBank/DDBJ databases">
        <title>Genetic blueprint of the zoonotic pathogen Toxocara canis.</title>
        <authorList>
            <person name="Zhu X.-Q."/>
            <person name="Korhonen P.K."/>
            <person name="Cai H."/>
            <person name="Young N.D."/>
            <person name="Nejsum P."/>
            <person name="von Samson-Himmelstjerna G."/>
            <person name="Boag P.R."/>
            <person name="Tan P."/>
            <person name="Li Q."/>
            <person name="Min J."/>
            <person name="Yang Y."/>
            <person name="Wang X."/>
            <person name="Fang X."/>
            <person name="Hall R.S."/>
            <person name="Hofmann A."/>
            <person name="Sternberg P.W."/>
            <person name="Jex A.R."/>
            <person name="Gasser R.B."/>
        </authorList>
    </citation>
    <scope>NUCLEOTIDE SEQUENCE [LARGE SCALE GENOMIC DNA]</scope>
    <source>
        <strain evidence="5">PN_DK_2014</strain>
    </source>
</reference>
<keyword evidence="6" id="KW-1185">Reference proteome</keyword>
<dbReference type="Pfam" id="PF01391">
    <property type="entry name" value="Collagen"/>
    <property type="match status" value="2"/>
</dbReference>
<dbReference type="GO" id="GO:0042302">
    <property type="term" value="F:structural constituent of cuticle"/>
    <property type="evidence" value="ECO:0007669"/>
    <property type="project" value="InterPro"/>
</dbReference>
<dbReference type="SMART" id="SM01088">
    <property type="entry name" value="Col_cuticle_N"/>
    <property type="match status" value="1"/>
</dbReference>
<evidence type="ECO:0000313" key="5">
    <source>
        <dbReference type="EMBL" id="KHN84482.1"/>
    </source>
</evidence>
<evidence type="ECO:0000313" key="6">
    <source>
        <dbReference type="Proteomes" id="UP000031036"/>
    </source>
</evidence>
<organism evidence="5 6">
    <name type="scientific">Toxocara canis</name>
    <name type="common">Canine roundworm</name>
    <dbReference type="NCBI Taxonomy" id="6265"/>
    <lineage>
        <taxon>Eukaryota</taxon>
        <taxon>Metazoa</taxon>
        <taxon>Ecdysozoa</taxon>
        <taxon>Nematoda</taxon>
        <taxon>Chromadorea</taxon>
        <taxon>Rhabditida</taxon>
        <taxon>Spirurina</taxon>
        <taxon>Ascaridomorpha</taxon>
        <taxon>Ascaridoidea</taxon>
        <taxon>Toxocaridae</taxon>
        <taxon>Toxocara</taxon>
    </lineage>
</organism>
<feature type="transmembrane region" description="Helical" evidence="3">
    <location>
        <begin position="58"/>
        <end position="81"/>
    </location>
</feature>
<feature type="region of interest" description="Disordered" evidence="2">
    <location>
        <begin position="162"/>
        <end position="199"/>
    </location>
</feature>
<feature type="compositionally biased region" description="Pro residues" evidence="2">
    <location>
        <begin position="331"/>
        <end position="352"/>
    </location>
</feature>
<feature type="compositionally biased region" description="Pro residues" evidence="2">
    <location>
        <begin position="306"/>
        <end position="315"/>
    </location>
</feature>
<keyword evidence="1" id="KW-0677">Repeat</keyword>
<feature type="compositionally biased region" description="Pro residues" evidence="2">
    <location>
        <begin position="266"/>
        <end position="275"/>
    </location>
</feature>
<dbReference type="Pfam" id="PF01484">
    <property type="entry name" value="Col_cuticle_N"/>
    <property type="match status" value="1"/>
</dbReference>
<feature type="region of interest" description="Disordered" evidence="2">
    <location>
        <begin position="221"/>
        <end position="409"/>
    </location>
</feature>
<feature type="compositionally biased region" description="Pro residues" evidence="2">
    <location>
        <begin position="221"/>
        <end position="230"/>
    </location>
</feature>
<keyword evidence="3" id="KW-0472">Membrane</keyword>
<keyword evidence="5" id="KW-0176">Collagen</keyword>
<dbReference type="OrthoDB" id="5871495at2759"/>
<dbReference type="GO" id="GO:0005581">
    <property type="term" value="C:collagen trimer"/>
    <property type="evidence" value="ECO:0007669"/>
    <property type="project" value="UniProtKB-KW"/>
</dbReference>
<dbReference type="EMBL" id="JPKZ01000985">
    <property type="protein sequence ID" value="KHN84482.1"/>
    <property type="molecule type" value="Genomic_DNA"/>
</dbReference>
<feature type="compositionally biased region" description="Gly residues" evidence="2">
    <location>
        <begin position="189"/>
        <end position="199"/>
    </location>
</feature>
<sequence>MSHDKNLNHDGLVLWMKTGLTMNLKASTALGGDMKSPLSGEEMITEFTEIDMKHFRRVAFVAIALSTVTMLACIVLMPLSYQYIQRVQSTMFSDIDFCKSRNRDLWTEVLTVQIGKGQQDRAARTARNVNENGRWLFGHFIQNPTDAVSTQKVFNRQVRRQAYGEERAPPSGYGATPAEEGSAVKEGPESGGPGGYYEGGTSGGAAGGGAAGGAECCPCQTGPPGPPGEPGPDGENGRDGQPGVDGIPGRDAELEAPPTPCVRECPPGPPGPPGSPGDKGPKGYPGEAGEPGPPGKPGEKGSPGKQGPPGPPGLPGRPGDKGEPGKHVPGLAPPGPPGRPGDMGPPGPPGPPGEKGKPGEKGPTGPPGDQGNPGPYGKPGIPGPIGPDGVQGAKGSCDHCPTPRLPPGY</sequence>
<keyword evidence="3" id="KW-0812">Transmembrane</keyword>
<evidence type="ECO:0000256" key="2">
    <source>
        <dbReference type="SAM" id="MobiDB-lite"/>
    </source>
</evidence>
<accession>A0A0B2VSV6</accession>
<protein>
    <submittedName>
        <fullName evidence="5">Collagen alpha-5(VI) chain</fullName>
    </submittedName>
</protein>
<evidence type="ECO:0000259" key="4">
    <source>
        <dbReference type="SMART" id="SM01088"/>
    </source>
</evidence>
<dbReference type="OMA" id="NDAHFCK"/>
<evidence type="ECO:0000256" key="3">
    <source>
        <dbReference type="SAM" id="Phobius"/>
    </source>
</evidence>
<gene>
    <name evidence="5" type="primary">COL6A5</name>
    <name evidence="5" type="ORF">Tcan_15541</name>
</gene>